<feature type="transmembrane region" description="Helical" evidence="15">
    <location>
        <begin position="345"/>
        <end position="367"/>
    </location>
</feature>
<dbReference type="InterPro" id="IPR005543">
    <property type="entry name" value="PASTA_dom"/>
</dbReference>
<dbReference type="SUPFAM" id="SSF56112">
    <property type="entry name" value="Protein kinase-like (PK-like)"/>
    <property type="match status" value="1"/>
</dbReference>
<keyword evidence="6 18" id="KW-0418">Kinase</keyword>
<dbReference type="FunFam" id="1.10.510.10:FF:000021">
    <property type="entry name" value="Serine/threonine protein kinase"/>
    <property type="match status" value="1"/>
</dbReference>
<dbReference type="Proteomes" id="UP000216961">
    <property type="component" value="Unassembled WGS sequence"/>
</dbReference>
<protein>
    <recommendedName>
        <fullName evidence="12">Serine/threonine-protein kinase PrkC</fullName>
        <ecNumber evidence="1">2.7.11.1</ecNumber>
    </recommendedName>
</protein>
<dbReference type="PROSITE" id="PS00107">
    <property type="entry name" value="PROTEIN_KINASE_ATP"/>
    <property type="match status" value="1"/>
</dbReference>
<evidence type="ECO:0000256" key="14">
    <source>
        <dbReference type="SAM" id="MobiDB-lite"/>
    </source>
</evidence>
<dbReference type="InterPro" id="IPR000719">
    <property type="entry name" value="Prot_kinase_dom"/>
</dbReference>
<comment type="subcellular location">
    <subcellularLocation>
        <location evidence="11">Spore membrane</location>
        <topology evidence="11">Single-pass type II membrane protein</topology>
    </subcellularLocation>
</comment>
<feature type="compositionally biased region" description="Basic residues" evidence="14">
    <location>
        <begin position="328"/>
        <end position="337"/>
    </location>
</feature>
<dbReference type="FunFam" id="3.30.200.20:FF:000035">
    <property type="entry name" value="Serine/threonine protein kinase Stk1"/>
    <property type="match status" value="1"/>
</dbReference>
<keyword evidence="3" id="KW-0309">Germination</keyword>
<evidence type="ECO:0000256" key="7">
    <source>
        <dbReference type="ARBA" id="ARBA00022840"/>
    </source>
</evidence>
<dbReference type="Gene3D" id="2.60.40.2560">
    <property type="match status" value="1"/>
</dbReference>
<dbReference type="InterPro" id="IPR008271">
    <property type="entry name" value="Ser/Thr_kinase_AS"/>
</dbReference>
<dbReference type="InterPro" id="IPR011009">
    <property type="entry name" value="Kinase-like_dom_sf"/>
</dbReference>
<evidence type="ECO:0000256" key="8">
    <source>
        <dbReference type="ARBA" id="ARBA00022968"/>
    </source>
</evidence>
<evidence type="ECO:0000256" key="15">
    <source>
        <dbReference type="SAM" id="Phobius"/>
    </source>
</evidence>
<reference evidence="18 19" key="1">
    <citation type="submission" date="2017-07" db="EMBL/GenBank/DDBJ databases">
        <title>Isolation and whole genome analysis of endospore-forming bacteria from heroin.</title>
        <authorList>
            <person name="Kalinowski J."/>
            <person name="Ahrens B."/>
            <person name="Al-Dilaimi A."/>
            <person name="Winkler A."/>
            <person name="Wibberg D."/>
            <person name="Schleenbecker U."/>
            <person name="Ruckert C."/>
            <person name="Wolfel R."/>
            <person name="Grass G."/>
        </authorList>
    </citation>
    <scope>NUCLEOTIDE SEQUENCE [LARGE SCALE GENOMIC DNA]</scope>
    <source>
        <strain evidence="18 19">7521-2</strain>
    </source>
</reference>
<evidence type="ECO:0000313" key="19">
    <source>
        <dbReference type="Proteomes" id="UP000216961"/>
    </source>
</evidence>
<gene>
    <name evidence="18" type="ORF">CHH57_04655</name>
</gene>
<feature type="domain" description="Protein kinase" evidence="16">
    <location>
        <begin position="10"/>
        <end position="270"/>
    </location>
</feature>
<dbReference type="GO" id="GO:0009847">
    <property type="term" value="P:spore germination"/>
    <property type="evidence" value="ECO:0007669"/>
    <property type="project" value="UniProtKB-ARBA"/>
</dbReference>
<comment type="caution">
    <text evidence="18">The sequence shown here is derived from an EMBL/GenBank/DDBJ whole genome shotgun (WGS) entry which is preliminary data.</text>
</comment>
<dbReference type="PANTHER" id="PTHR43289:SF34">
    <property type="entry name" value="SERINE_THREONINE-PROTEIN KINASE YBDM-RELATED"/>
    <property type="match status" value="1"/>
</dbReference>
<dbReference type="GO" id="GO:0007165">
    <property type="term" value="P:signal transduction"/>
    <property type="evidence" value="ECO:0007669"/>
    <property type="project" value="UniProtKB-ARBA"/>
</dbReference>
<dbReference type="Gene3D" id="1.10.510.10">
    <property type="entry name" value="Transferase(Phosphotransferase) domain 1"/>
    <property type="match status" value="1"/>
</dbReference>
<keyword evidence="4" id="KW-0808">Transferase</keyword>
<dbReference type="CDD" id="cd14014">
    <property type="entry name" value="STKc_PknB_like"/>
    <property type="match status" value="1"/>
</dbReference>
<evidence type="ECO:0000256" key="13">
    <source>
        <dbReference type="PROSITE-ProRule" id="PRU10141"/>
    </source>
</evidence>
<feature type="domain" description="PASTA" evidence="17">
    <location>
        <begin position="440"/>
        <end position="509"/>
    </location>
</feature>
<organism evidence="18 19">
    <name type="scientific">Niallia circulans</name>
    <name type="common">Bacillus circulans</name>
    <dbReference type="NCBI Taxonomy" id="1397"/>
    <lineage>
        <taxon>Bacteria</taxon>
        <taxon>Bacillati</taxon>
        <taxon>Bacillota</taxon>
        <taxon>Bacilli</taxon>
        <taxon>Bacillales</taxon>
        <taxon>Bacillaceae</taxon>
        <taxon>Niallia</taxon>
    </lineage>
</organism>
<keyword evidence="15" id="KW-1133">Transmembrane helix</keyword>
<dbReference type="CDD" id="cd06577">
    <property type="entry name" value="PASTA_pknB"/>
    <property type="match status" value="3"/>
</dbReference>
<evidence type="ECO:0000256" key="10">
    <source>
        <dbReference type="ARBA" id="ARBA00048679"/>
    </source>
</evidence>
<proteinExistence type="predicted"/>
<keyword evidence="15" id="KW-0812">Transmembrane</keyword>
<dbReference type="GO" id="GO:0071224">
    <property type="term" value="P:cellular response to peptidoglycan"/>
    <property type="evidence" value="ECO:0007669"/>
    <property type="project" value="UniProtKB-ARBA"/>
</dbReference>
<dbReference type="Gene3D" id="3.30.200.20">
    <property type="entry name" value="Phosphorylase Kinase, domain 1"/>
    <property type="match status" value="1"/>
</dbReference>
<dbReference type="SMART" id="SM00740">
    <property type="entry name" value="PASTA"/>
    <property type="match status" value="3"/>
</dbReference>
<evidence type="ECO:0000256" key="9">
    <source>
        <dbReference type="ARBA" id="ARBA00047899"/>
    </source>
</evidence>
<dbReference type="PROSITE" id="PS51178">
    <property type="entry name" value="PASTA"/>
    <property type="match status" value="3"/>
</dbReference>
<evidence type="ECO:0000256" key="5">
    <source>
        <dbReference type="ARBA" id="ARBA00022741"/>
    </source>
</evidence>
<evidence type="ECO:0000259" key="17">
    <source>
        <dbReference type="PROSITE" id="PS51178"/>
    </source>
</evidence>
<dbReference type="Pfam" id="PF03793">
    <property type="entry name" value="PASTA"/>
    <property type="match status" value="3"/>
</dbReference>
<dbReference type="Pfam" id="PF00069">
    <property type="entry name" value="Pkinase"/>
    <property type="match status" value="1"/>
</dbReference>
<evidence type="ECO:0000256" key="2">
    <source>
        <dbReference type="ARBA" id="ARBA00022527"/>
    </source>
</evidence>
<feature type="binding site" evidence="13">
    <location>
        <position position="39"/>
    </location>
    <ligand>
        <name>ATP</name>
        <dbReference type="ChEBI" id="CHEBI:30616"/>
    </ligand>
</feature>
<dbReference type="PANTHER" id="PTHR43289">
    <property type="entry name" value="MITOGEN-ACTIVATED PROTEIN KINASE KINASE KINASE 20-RELATED"/>
    <property type="match status" value="1"/>
</dbReference>
<evidence type="ECO:0000256" key="12">
    <source>
        <dbReference type="ARBA" id="ARBA00070041"/>
    </source>
</evidence>
<dbReference type="PROSITE" id="PS00108">
    <property type="entry name" value="PROTEIN_KINASE_ST"/>
    <property type="match status" value="1"/>
</dbReference>
<dbReference type="Pfam" id="PF21160">
    <property type="entry name" value="PrkC-like_PASTA-like"/>
    <property type="match status" value="1"/>
</dbReference>
<comment type="catalytic activity">
    <reaction evidence="10">
        <text>L-seryl-[protein] + ATP = O-phospho-L-seryl-[protein] + ADP + H(+)</text>
        <dbReference type="Rhea" id="RHEA:17989"/>
        <dbReference type="Rhea" id="RHEA-COMP:9863"/>
        <dbReference type="Rhea" id="RHEA-COMP:11604"/>
        <dbReference type="ChEBI" id="CHEBI:15378"/>
        <dbReference type="ChEBI" id="CHEBI:29999"/>
        <dbReference type="ChEBI" id="CHEBI:30616"/>
        <dbReference type="ChEBI" id="CHEBI:83421"/>
        <dbReference type="ChEBI" id="CHEBI:456216"/>
        <dbReference type="EC" id="2.7.11.1"/>
    </reaction>
</comment>
<evidence type="ECO:0000256" key="4">
    <source>
        <dbReference type="ARBA" id="ARBA00022679"/>
    </source>
</evidence>
<dbReference type="NCBIfam" id="NF033483">
    <property type="entry name" value="PknB_PASTA_kin"/>
    <property type="match status" value="1"/>
</dbReference>
<feature type="domain" description="PASTA" evidence="17">
    <location>
        <begin position="372"/>
        <end position="439"/>
    </location>
</feature>
<keyword evidence="15" id="KW-0472">Membrane</keyword>
<keyword evidence="7 13" id="KW-0067">ATP-binding</keyword>
<dbReference type="InterPro" id="IPR017441">
    <property type="entry name" value="Protein_kinase_ATP_BS"/>
</dbReference>
<evidence type="ECO:0000256" key="11">
    <source>
        <dbReference type="ARBA" id="ARBA00060432"/>
    </source>
</evidence>
<keyword evidence="5 13" id="KW-0547">Nucleotide-binding</keyword>
<dbReference type="SMART" id="SM00220">
    <property type="entry name" value="S_TKc"/>
    <property type="match status" value="1"/>
</dbReference>
<dbReference type="GO" id="GO:0004674">
    <property type="term" value="F:protein serine/threonine kinase activity"/>
    <property type="evidence" value="ECO:0007669"/>
    <property type="project" value="UniProtKB-KW"/>
</dbReference>
<accession>A0AA91TUF9</accession>
<evidence type="ECO:0000313" key="18">
    <source>
        <dbReference type="EMBL" id="PAD84490.1"/>
    </source>
</evidence>
<comment type="catalytic activity">
    <reaction evidence="9">
        <text>L-threonyl-[protein] + ATP = O-phospho-L-threonyl-[protein] + ADP + H(+)</text>
        <dbReference type="Rhea" id="RHEA:46608"/>
        <dbReference type="Rhea" id="RHEA-COMP:11060"/>
        <dbReference type="Rhea" id="RHEA-COMP:11605"/>
        <dbReference type="ChEBI" id="CHEBI:15378"/>
        <dbReference type="ChEBI" id="CHEBI:30013"/>
        <dbReference type="ChEBI" id="CHEBI:30616"/>
        <dbReference type="ChEBI" id="CHEBI:61977"/>
        <dbReference type="ChEBI" id="CHEBI:456216"/>
        <dbReference type="EC" id="2.7.11.1"/>
    </reaction>
</comment>
<evidence type="ECO:0000256" key="3">
    <source>
        <dbReference type="ARBA" id="ARBA00022544"/>
    </source>
</evidence>
<keyword evidence="8" id="KW-0735">Signal-anchor</keyword>
<dbReference type="AlphaFoldDB" id="A0AA91TUF9"/>
<feature type="domain" description="PASTA" evidence="17">
    <location>
        <begin position="510"/>
        <end position="576"/>
    </location>
</feature>
<dbReference type="PROSITE" id="PS50011">
    <property type="entry name" value="PROTEIN_KINASE_DOM"/>
    <property type="match status" value="1"/>
</dbReference>
<dbReference type="Gene3D" id="3.30.10.20">
    <property type="match status" value="3"/>
</dbReference>
<feature type="region of interest" description="Disordered" evidence="14">
    <location>
        <begin position="315"/>
        <end position="337"/>
    </location>
</feature>
<dbReference type="EMBL" id="NPBQ01000029">
    <property type="protein sequence ID" value="PAD84490.1"/>
    <property type="molecule type" value="Genomic_DNA"/>
</dbReference>
<name>A0AA91TUF9_NIACI</name>
<sequence length="668" mass="74625">MIGKRISGRYKVLEMIGGGGMANVYLAHDMILDRDVAVKMLRLDYVNDEEFIKRFHREAQSATSLAHPNVVNIYDVGEEGDIYYIVMEYVEGDTLKQYIHKNSPLSVETVIAIMQQITSAIAHAHQNNIIHRDIKPHNILIDKEGKVKVTDFGIAMALSATSITQTNSVLGSVHYLSPEQARGGMANKKSDIYSLGIVMFELLTGRLPFSGESAVSIALKHLQSETPSVRRWNEAIPQSVENIVLKATAKDPFYRYNSMEEMSEDLQTALNLERLDEPKFAIPVDDEATKAIPVITNDGLYKNFDETIIHTNEKEDQGKTLVKESPKKKEKKEKKKKAKKKGKKIAAIIISTFLALLLIMGLVLFLLPDLLAPEDIVVPDVAGLELDKAKTTLEEKGFVVSDTITLNSDDVEKGHVIKTSPSAGSARREGTEITIYESLGKETVVLSDYVGRKYDDVVKLLESEGFDFKDIEPIEVFDDSEPGTILEQNIKPKEEVVPSETSLEFTISKGAQLISVKDLSDYTKKEVNDYVDDVGLTVTFKEEYSDTVEKGLVISQTPEARTNLKKGAEITVVLSKGKKEVQPKEVMKEISIPYEPTEMTADGKPVEQTVRIYIGDFNNSMTEPAETFKITENTKKTIYLQIPEGQKGYYRVQIDSVVIIDEEVPYPN</sequence>
<feature type="compositionally biased region" description="Basic and acidic residues" evidence="14">
    <location>
        <begin position="315"/>
        <end position="327"/>
    </location>
</feature>
<dbReference type="EC" id="2.7.11.1" evidence="1"/>
<evidence type="ECO:0000256" key="1">
    <source>
        <dbReference type="ARBA" id="ARBA00012513"/>
    </source>
</evidence>
<evidence type="ECO:0000256" key="6">
    <source>
        <dbReference type="ARBA" id="ARBA00022777"/>
    </source>
</evidence>
<evidence type="ECO:0000259" key="16">
    <source>
        <dbReference type="PROSITE" id="PS50011"/>
    </source>
</evidence>
<keyword evidence="2 18" id="KW-0723">Serine/threonine-protein kinase</keyword>
<dbReference type="GO" id="GO:0005524">
    <property type="term" value="F:ATP binding"/>
    <property type="evidence" value="ECO:0007669"/>
    <property type="project" value="UniProtKB-UniRule"/>
</dbReference>